<gene>
    <name evidence="3" type="ORF">LACBIDRAFT_297675</name>
</gene>
<reference evidence="3 4" key="1">
    <citation type="journal article" date="2008" name="Nature">
        <title>The genome of Laccaria bicolor provides insights into mycorrhizal symbiosis.</title>
        <authorList>
            <person name="Martin F."/>
            <person name="Aerts A."/>
            <person name="Ahren D."/>
            <person name="Brun A."/>
            <person name="Danchin E.G.J."/>
            <person name="Duchaussoy F."/>
            <person name="Gibon J."/>
            <person name="Kohler A."/>
            <person name="Lindquist E."/>
            <person name="Pereda V."/>
            <person name="Salamov A."/>
            <person name="Shapiro H.J."/>
            <person name="Wuyts J."/>
            <person name="Blaudez D."/>
            <person name="Buee M."/>
            <person name="Brokstein P."/>
            <person name="Canbaeck B."/>
            <person name="Cohen D."/>
            <person name="Courty P.E."/>
            <person name="Coutinho P.M."/>
            <person name="Delaruelle C."/>
            <person name="Detter J.C."/>
            <person name="Deveau A."/>
            <person name="DiFazio S."/>
            <person name="Duplessis S."/>
            <person name="Fraissinet-Tachet L."/>
            <person name="Lucic E."/>
            <person name="Frey-Klett P."/>
            <person name="Fourrey C."/>
            <person name="Feussner I."/>
            <person name="Gay G."/>
            <person name="Grimwood J."/>
            <person name="Hoegger P.J."/>
            <person name="Jain P."/>
            <person name="Kilaru S."/>
            <person name="Labbe J."/>
            <person name="Lin Y.C."/>
            <person name="Legue V."/>
            <person name="Le Tacon F."/>
            <person name="Marmeisse R."/>
            <person name="Melayah D."/>
            <person name="Montanini B."/>
            <person name="Muratet M."/>
            <person name="Nehls U."/>
            <person name="Niculita-Hirzel H."/>
            <person name="Oudot-Le Secq M.P."/>
            <person name="Peter M."/>
            <person name="Quesneville H."/>
            <person name="Rajashekar B."/>
            <person name="Reich M."/>
            <person name="Rouhier N."/>
            <person name="Schmutz J."/>
            <person name="Yin T."/>
            <person name="Chalot M."/>
            <person name="Henrissat B."/>
            <person name="Kuees U."/>
            <person name="Lucas S."/>
            <person name="Van de Peer Y."/>
            <person name="Podila G.K."/>
            <person name="Polle A."/>
            <person name="Pukkila P.J."/>
            <person name="Richardson P.M."/>
            <person name="Rouze P."/>
            <person name="Sanders I.R."/>
            <person name="Stajich J.E."/>
            <person name="Tunlid A."/>
            <person name="Tuskan G."/>
            <person name="Grigoriev I.V."/>
        </authorList>
    </citation>
    <scope>NUCLEOTIDE SEQUENCE [LARGE SCALE GENOMIC DNA]</scope>
    <source>
        <strain evidence="4">S238N-H82 / ATCC MYA-4686</strain>
    </source>
</reference>
<feature type="region of interest" description="Disordered" evidence="1">
    <location>
        <begin position="624"/>
        <end position="665"/>
    </location>
</feature>
<feature type="domain" description="F-box" evidence="2">
    <location>
        <begin position="36"/>
        <end position="86"/>
    </location>
</feature>
<sequence>MPEATDNIDAGQCVPPSRKRSRVESPTPHAILVASPNGFVHLPLEVLSEILSHPNTTKDILSVTRTCKFLCDTLLEKSNENIWRKARERALPLPIPDQQGLLSEAAYASFLFDGGPCEACGTVTGLPYVSFALRLRLCPNDHCTTVFVTTLAIMPTDIAGLQETTRLVVLSSIPQMESIKRNGPLAVYSRLNSHWPTVTPICRRTAWTTALNEYENMTDRTSYAESTQAKRDRKKKWMPICVNIYDWLSSVQDAFRQLKKENEAAGKGLATLNGWDFWDMMNCTVYGPYHKHKNRIYEQVGGVEFELMKPKIEVQLLALQERRKRRVAEAAHRKSREEALQHHSRLCSAIPAQGKSRKPVPAVSAFLKLPVLDLLQSPGSLPDGASVSKTLKKDPLVTCILENQVAQWTDKARQDFGVMLGYPAEWKSANKSIVHPAERLSARYLCKKCKYFPAKYRDYECLDFAGACAHQCVIGNKKAKKNGQAKWSASNFKKDDKASAALEQLIAIFGHDNQKSSAKDVLSRKNYVLCVSCDPPLYVCTAGVAGHSHRHEEMKMQIAITGYDPLVMGAHDVERGLVRKLLGPDRTVKAVQEKINFGCRHCLPTSKWAGTLIGSAGGGYGFGHLTSTTGNDDTAGGEQPPPSGAAGEEERNERKEKPPKLFSFNGVRSHLKAKHKIENIRDEDFFCDQPHGVKL</sequence>
<organism evidence="4">
    <name type="scientific">Laccaria bicolor (strain S238N-H82 / ATCC MYA-4686)</name>
    <name type="common">Bicoloured deceiver</name>
    <name type="synonym">Laccaria laccata var. bicolor</name>
    <dbReference type="NCBI Taxonomy" id="486041"/>
    <lineage>
        <taxon>Eukaryota</taxon>
        <taxon>Fungi</taxon>
        <taxon>Dikarya</taxon>
        <taxon>Basidiomycota</taxon>
        <taxon>Agaricomycotina</taxon>
        <taxon>Agaricomycetes</taxon>
        <taxon>Agaricomycetidae</taxon>
        <taxon>Agaricales</taxon>
        <taxon>Agaricineae</taxon>
        <taxon>Hydnangiaceae</taxon>
        <taxon>Laccaria</taxon>
    </lineage>
</organism>
<dbReference type="GeneID" id="6076933"/>
<dbReference type="InterPro" id="IPR036047">
    <property type="entry name" value="F-box-like_dom_sf"/>
</dbReference>
<dbReference type="EMBL" id="DS547102">
    <property type="protein sequence ID" value="EDR08229.1"/>
    <property type="molecule type" value="Genomic_DNA"/>
</dbReference>
<evidence type="ECO:0000256" key="1">
    <source>
        <dbReference type="SAM" id="MobiDB-lite"/>
    </source>
</evidence>
<keyword evidence="4" id="KW-1185">Reference proteome</keyword>
<proteinExistence type="predicted"/>
<dbReference type="KEGG" id="lbc:LACBIDRAFT_297675"/>
<dbReference type="RefSeq" id="XP_001881299.1">
    <property type="nucleotide sequence ID" value="XM_001881264.1"/>
</dbReference>
<dbReference type="AlphaFoldDB" id="B0DBR6"/>
<accession>B0DBR6</accession>
<dbReference type="OrthoDB" id="3220023at2759"/>
<feature type="region of interest" description="Disordered" evidence="1">
    <location>
        <begin position="1"/>
        <end position="26"/>
    </location>
</feature>
<dbReference type="PROSITE" id="PS50181">
    <property type="entry name" value="FBOX"/>
    <property type="match status" value="1"/>
</dbReference>
<protein>
    <submittedName>
        <fullName evidence="3">Predicted protein</fullName>
    </submittedName>
</protein>
<dbReference type="InterPro" id="IPR001810">
    <property type="entry name" value="F-box_dom"/>
</dbReference>
<evidence type="ECO:0000259" key="2">
    <source>
        <dbReference type="PROSITE" id="PS50181"/>
    </source>
</evidence>
<name>B0DBR6_LACBS</name>
<evidence type="ECO:0000313" key="4">
    <source>
        <dbReference type="Proteomes" id="UP000001194"/>
    </source>
</evidence>
<evidence type="ECO:0000313" key="3">
    <source>
        <dbReference type="EMBL" id="EDR08229.1"/>
    </source>
</evidence>
<feature type="compositionally biased region" description="Basic and acidic residues" evidence="1">
    <location>
        <begin position="648"/>
        <end position="659"/>
    </location>
</feature>
<dbReference type="Proteomes" id="UP000001194">
    <property type="component" value="Unassembled WGS sequence"/>
</dbReference>
<dbReference type="InParanoid" id="B0DBR6"/>
<dbReference type="SUPFAM" id="SSF81383">
    <property type="entry name" value="F-box domain"/>
    <property type="match status" value="1"/>
</dbReference>
<dbReference type="HOGENOM" id="CLU_011993_0_0_1"/>